<sequence length="744" mass="84400">MVLSLQISHSSTHYANFPTRKMFTRSFNSLRKRNNGSDGEGGGSIREQTSHSDWPVRLSGRTSRRSSETPEQKVTRMIRASLETDIYTEVLDLGEQEGRLASRIVHEMLQPATDQASNQSKRFDVETRNKLLVLSWKLDLKHDSIPEDLFLHGVVCKDNESRSSWGISDIFRGEHRENKVALKRLRYHTKLPEAKKKELKQACYEESLLWRTLVHKHILPFLGVSTTAFGQTPCIVLPWMKNGDILHFMDVLKVQGKFEGPELAITVNQWLYEIAQGIEYLHDEGIVHGDLRGINVLIDPDLVACVSNFDLAVIPGTLPLDDTPIQLGPIRWRSPELLECEDLLGASPLTFASDIYSFACIVVELYTGQFPYAELTLDTQVFFKILEGYRPSRPHISENTDMREDLWALVTQCWAQQSSDRPPISDVVKAMESMCPKTHLPETLFLEGVKCLESESIASGAFADIYIGEYEGMKVALKRLKLYKKTEEWKKLRAKRSFFSESLIWSELKHKNILPFLGVDATNFSHNLCMVLPWMEHGSIRDCISELRSSNRFHNGVIRVTTWLSEIADGLAYLHSRQYVHGDLRGANILIDEDLTVRLADFGLAVVAQPTTGSYRSSSNGAIRWLAPELLDPSLFGYETSRPTAPGDVYAYACVCMEVHTCIDPFPGLTDYAVVKRIVEGKRPDRPSADKNELPISDALWDLCRRCWMEKPEDRPLAQTLVDELKFEMERLGGGMKNLESCTI</sequence>
<dbReference type="InterPro" id="IPR008266">
    <property type="entry name" value="Tyr_kinase_AS"/>
</dbReference>
<feature type="region of interest" description="Disordered" evidence="1">
    <location>
        <begin position="30"/>
        <end position="74"/>
    </location>
</feature>
<dbReference type="OrthoDB" id="4062651at2759"/>
<dbReference type="AlphaFoldDB" id="A0A4R0RWR4"/>
<name>A0A4R0RWR4_9APHY</name>
<comment type="caution">
    <text evidence="3">The sequence shown here is derived from an EMBL/GenBank/DDBJ whole genome shotgun (WGS) entry which is preliminary data.</text>
</comment>
<dbReference type="InterPro" id="IPR001245">
    <property type="entry name" value="Ser-Thr/Tyr_kinase_cat_dom"/>
</dbReference>
<evidence type="ECO:0000259" key="2">
    <source>
        <dbReference type="PROSITE" id="PS50011"/>
    </source>
</evidence>
<dbReference type="InterPro" id="IPR000719">
    <property type="entry name" value="Prot_kinase_dom"/>
</dbReference>
<dbReference type="GO" id="GO:0004674">
    <property type="term" value="F:protein serine/threonine kinase activity"/>
    <property type="evidence" value="ECO:0007669"/>
    <property type="project" value="TreeGrafter"/>
</dbReference>
<evidence type="ECO:0000313" key="4">
    <source>
        <dbReference type="Proteomes" id="UP000292702"/>
    </source>
</evidence>
<evidence type="ECO:0000313" key="3">
    <source>
        <dbReference type="EMBL" id="TCD71742.1"/>
    </source>
</evidence>
<proteinExistence type="predicted"/>
<feature type="domain" description="Protein kinase" evidence="2">
    <location>
        <begin position="451"/>
        <end position="727"/>
    </location>
</feature>
<dbReference type="InterPro" id="IPR011009">
    <property type="entry name" value="Kinase-like_dom_sf"/>
</dbReference>
<reference evidence="3 4" key="1">
    <citation type="submission" date="2018-11" db="EMBL/GenBank/DDBJ databases">
        <title>Genome assembly of Steccherinum ochraceum LE-BIN_3174, the white-rot fungus of the Steccherinaceae family (The Residual Polyporoid clade, Polyporales, Basidiomycota).</title>
        <authorList>
            <person name="Fedorova T.V."/>
            <person name="Glazunova O.A."/>
            <person name="Landesman E.O."/>
            <person name="Moiseenko K.V."/>
            <person name="Psurtseva N.V."/>
            <person name="Savinova O.S."/>
            <person name="Shakhova N.V."/>
            <person name="Tyazhelova T.V."/>
            <person name="Vasina D.V."/>
        </authorList>
    </citation>
    <scope>NUCLEOTIDE SEQUENCE [LARGE SCALE GENOMIC DNA]</scope>
    <source>
        <strain evidence="3 4">LE-BIN_3174</strain>
    </source>
</reference>
<dbReference type="GO" id="GO:0005524">
    <property type="term" value="F:ATP binding"/>
    <property type="evidence" value="ECO:0007669"/>
    <property type="project" value="InterPro"/>
</dbReference>
<protein>
    <recommendedName>
        <fullName evidence="2">Protein kinase domain-containing protein</fullName>
    </recommendedName>
</protein>
<gene>
    <name evidence="3" type="ORF">EIP91_005508</name>
</gene>
<feature type="domain" description="Protein kinase" evidence="2">
    <location>
        <begin position="156"/>
        <end position="434"/>
    </location>
</feature>
<dbReference type="PROSITE" id="PS00109">
    <property type="entry name" value="PROTEIN_KINASE_TYR"/>
    <property type="match status" value="2"/>
</dbReference>
<evidence type="ECO:0000256" key="1">
    <source>
        <dbReference type="SAM" id="MobiDB-lite"/>
    </source>
</evidence>
<dbReference type="PANTHER" id="PTHR44329">
    <property type="entry name" value="SERINE/THREONINE-PROTEIN KINASE TNNI3K-RELATED"/>
    <property type="match status" value="1"/>
</dbReference>
<accession>A0A4R0RWR4</accession>
<dbReference type="STRING" id="92696.A0A4R0RWR4"/>
<organism evidence="3 4">
    <name type="scientific">Steccherinum ochraceum</name>
    <dbReference type="NCBI Taxonomy" id="92696"/>
    <lineage>
        <taxon>Eukaryota</taxon>
        <taxon>Fungi</taxon>
        <taxon>Dikarya</taxon>
        <taxon>Basidiomycota</taxon>
        <taxon>Agaricomycotina</taxon>
        <taxon>Agaricomycetes</taxon>
        <taxon>Polyporales</taxon>
        <taxon>Steccherinaceae</taxon>
        <taxon>Steccherinum</taxon>
    </lineage>
</organism>
<dbReference type="InterPro" id="IPR051681">
    <property type="entry name" value="Ser/Thr_Kinases-Pseudokinases"/>
</dbReference>
<dbReference type="SUPFAM" id="SSF56112">
    <property type="entry name" value="Protein kinase-like (PK-like)"/>
    <property type="match status" value="2"/>
</dbReference>
<keyword evidence="4" id="KW-1185">Reference proteome</keyword>
<feature type="compositionally biased region" description="Basic and acidic residues" evidence="1">
    <location>
        <begin position="65"/>
        <end position="74"/>
    </location>
</feature>
<dbReference type="EMBL" id="RWJN01000003">
    <property type="protein sequence ID" value="TCD71742.1"/>
    <property type="molecule type" value="Genomic_DNA"/>
</dbReference>
<dbReference type="Gene3D" id="1.10.510.10">
    <property type="entry name" value="Transferase(Phosphotransferase) domain 1"/>
    <property type="match status" value="2"/>
</dbReference>
<dbReference type="PROSITE" id="PS50011">
    <property type="entry name" value="PROTEIN_KINASE_DOM"/>
    <property type="match status" value="2"/>
</dbReference>
<dbReference type="Proteomes" id="UP000292702">
    <property type="component" value="Unassembled WGS sequence"/>
</dbReference>
<dbReference type="Pfam" id="PF07714">
    <property type="entry name" value="PK_Tyr_Ser-Thr"/>
    <property type="match status" value="2"/>
</dbReference>